<dbReference type="EMBL" id="CP060778">
    <property type="protein sequence ID" value="QQK46357.1"/>
    <property type="molecule type" value="Genomic_DNA"/>
</dbReference>
<keyword evidence="2" id="KW-0285">Flavoprotein</keyword>
<reference evidence="6 7" key="1">
    <citation type="submission" date="2020-08" db="EMBL/GenBank/DDBJ databases">
        <title>The completed genome sequence of the pathogenic ascomycete fungus Penicillium digitatum.</title>
        <authorList>
            <person name="Wang M."/>
        </authorList>
    </citation>
    <scope>NUCLEOTIDE SEQUENCE [LARGE SCALE GENOMIC DNA]</scope>
    <source>
        <strain evidence="6 7">PdW03</strain>
    </source>
</reference>
<dbReference type="InterPro" id="IPR016169">
    <property type="entry name" value="FAD-bd_PCMH_sub2"/>
</dbReference>
<evidence type="ECO:0000313" key="6">
    <source>
        <dbReference type="EMBL" id="QQK46357.1"/>
    </source>
</evidence>
<dbReference type="RefSeq" id="XP_014535257.1">
    <property type="nucleotide sequence ID" value="XM_014679771.1"/>
</dbReference>
<accession>A0A7T7BNK2</accession>
<dbReference type="GO" id="GO:0016491">
    <property type="term" value="F:oxidoreductase activity"/>
    <property type="evidence" value="ECO:0007669"/>
    <property type="project" value="UniProtKB-KW"/>
</dbReference>
<dbReference type="InterPro" id="IPR006094">
    <property type="entry name" value="Oxid_FAD_bind_N"/>
</dbReference>
<evidence type="ECO:0000256" key="2">
    <source>
        <dbReference type="ARBA" id="ARBA00022630"/>
    </source>
</evidence>
<dbReference type="PANTHER" id="PTHR42973">
    <property type="entry name" value="BINDING OXIDOREDUCTASE, PUTATIVE (AFU_ORTHOLOGUE AFUA_1G17690)-RELATED"/>
    <property type="match status" value="1"/>
</dbReference>
<dbReference type="InterPro" id="IPR050416">
    <property type="entry name" value="FAD-linked_Oxidoreductase"/>
</dbReference>
<comment type="similarity">
    <text evidence="1">Belongs to the oxygen-dependent FAD-linked oxidoreductase family.</text>
</comment>
<keyword evidence="3" id="KW-0274">FAD</keyword>
<dbReference type="GeneID" id="26232584"/>
<dbReference type="InterPro" id="IPR016166">
    <property type="entry name" value="FAD-bd_PCMH"/>
</dbReference>
<evidence type="ECO:0000256" key="4">
    <source>
        <dbReference type="ARBA" id="ARBA00023002"/>
    </source>
</evidence>
<dbReference type="VEuPathDB" id="FungiDB:PDIP_42660"/>
<gene>
    <name evidence="6" type="ORF">Pdw03_1255</name>
</gene>
<dbReference type="SUPFAM" id="SSF56176">
    <property type="entry name" value="FAD-binding/transporter-associated domain-like"/>
    <property type="match status" value="1"/>
</dbReference>
<dbReference type="AlphaFoldDB" id="A0A7T7BNK2"/>
<evidence type="ECO:0000256" key="3">
    <source>
        <dbReference type="ARBA" id="ARBA00022827"/>
    </source>
</evidence>
<feature type="domain" description="FAD-binding PCMH-type" evidence="5">
    <location>
        <begin position="68"/>
        <end position="240"/>
    </location>
</feature>
<dbReference type="GO" id="GO:0071949">
    <property type="term" value="F:FAD binding"/>
    <property type="evidence" value="ECO:0007669"/>
    <property type="project" value="InterPro"/>
</dbReference>
<evidence type="ECO:0000313" key="7">
    <source>
        <dbReference type="Proteomes" id="UP000595662"/>
    </source>
</evidence>
<dbReference type="Pfam" id="PF01565">
    <property type="entry name" value="FAD_binding_4"/>
    <property type="match status" value="1"/>
</dbReference>
<dbReference type="Proteomes" id="UP000595662">
    <property type="component" value="Chromosome 5"/>
</dbReference>
<dbReference type="Gene3D" id="3.30.465.10">
    <property type="match status" value="1"/>
</dbReference>
<keyword evidence="4" id="KW-0560">Oxidoreductase</keyword>
<dbReference type="PROSITE" id="PS51387">
    <property type="entry name" value="FAD_PCMH"/>
    <property type="match status" value="1"/>
</dbReference>
<proteinExistence type="inferred from homology"/>
<protein>
    <submittedName>
        <fullName evidence="6">Magnesium transporter MRS2/LPE10</fullName>
    </submittedName>
</protein>
<evidence type="ECO:0000259" key="5">
    <source>
        <dbReference type="PROSITE" id="PS51387"/>
    </source>
</evidence>
<dbReference type="OMA" id="NIFAQFP"/>
<sequence>MATFIPSRFSIGAALSSLGISLPAGDVLLGNADYTCSLLNRVFSKNETFTMTSPYYSVFIDEAWSQNCRLNASCVVTPKSAQEVSRLLQILGILETKFAIRSGGHNINPGFSSIGRHGVLVALEKLNTIFLSADRGTVTVGPGNRWGAVYKYLQPYNVTVLGGREVDVGVGGYILGGGLSTFYNTHGLALDSVTRFQVVLPNGKIVDATQTEYADLYKGLKGGLNNFGIVTEYDLTTNTGIDVYYELSTYTVANTPAVLEAYAKYLLDGDINSNVEIQINPTYTLVFYGYLGHVTTPATFDPFSGIPVASALYPPTNGSLSELLLMIGSTGLTSKGVSYGGTFTFKVTGPKFLQDTFSAYLEAAASLPPGAGLSYVPQGIMPNLVTRGNLQNGGNLLGLEATTQMWVNMFAQFPDELSQSVIMGTVDSVLANLTSSAKSQGLFLPYIFVNDGGPNQKPLTSFGEKNIKDIDAVAKKYDPKGIMQKLQNLAYLVAKEL</sequence>
<dbReference type="KEGG" id="pdp:PDIP_42660"/>
<evidence type="ECO:0000256" key="1">
    <source>
        <dbReference type="ARBA" id="ARBA00005466"/>
    </source>
</evidence>
<dbReference type="PANTHER" id="PTHR42973:SF54">
    <property type="entry name" value="FAD-BINDING PCMH-TYPE DOMAIN-CONTAINING PROTEIN"/>
    <property type="match status" value="1"/>
</dbReference>
<dbReference type="InterPro" id="IPR036318">
    <property type="entry name" value="FAD-bd_PCMH-like_sf"/>
</dbReference>
<organism evidence="6 7">
    <name type="scientific">Penicillium digitatum</name>
    <name type="common">Green mold</name>
    <dbReference type="NCBI Taxonomy" id="36651"/>
    <lineage>
        <taxon>Eukaryota</taxon>
        <taxon>Fungi</taxon>
        <taxon>Dikarya</taxon>
        <taxon>Ascomycota</taxon>
        <taxon>Pezizomycotina</taxon>
        <taxon>Eurotiomycetes</taxon>
        <taxon>Eurotiomycetidae</taxon>
        <taxon>Eurotiales</taxon>
        <taxon>Aspergillaceae</taxon>
        <taxon>Penicillium</taxon>
    </lineage>
</organism>
<name>A0A7T7BNK2_PENDI</name>